<organism evidence="1">
    <name type="scientific">Anguilla anguilla</name>
    <name type="common">European freshwater eel</name>
    <name type="synonym">Muraena anguilla</name>
    <dbReference type="NCBI Taxonomy" id="7936"/>
    <lineage>
        <taxon>Eukaryota</taxon>
        <taxon>Metazoa</taxon>
        <taxon>Chordata</taxon>
        <taxon>Craniata</taxon>
        <taxon>Vertebrata</taxon>
        <taxon>Euteleostomi</taxon>
        <taxon>Actinopterygii</taxon>
        <taxon>Neopterygii</taxon>
        <taxon>Teleostei</taxon>
        <taxon>Anguilliformes</taxon>
        <taxon>Anguillidae</taxon>
        <taxon>Anguilla</taxon>
    </lineage>
</organism>
<evidence type="ECO:0000313" key="1">
    <source>
        <dbReference type="EMBL" id="JAH50121.1"/>
    </source>
</evidence>
<name>A0A0E9T902_ANGAN</name>
<reference evidence="1" key="1">
    <citation type="submission" date="2014-11" db="EMBL/GenBank/DDBJ databases">
        <authorList>
            <person name="Amaro Gonzalez C."/>
        </authorList>
    </citation>
    <scope>NUCLEOTIDE SEQUENCE</scope>
</reference>
<protein>
    <submittedName>
        <fullName evidence="1">Uncharacterized protein</fullName>
    </submittedName>
</protein>
<sequence length="40" mass="4540">MNHCIDCVGMVVRHWIKAEGAEVGQKGASCYYFLFCEICK</sequence>
<reference evidence="1" key="2">
    <citation type="journal article" date="2015" name="Fish Shellfish Immunol.">
        <title>Early steps in the European eel (Anguilla anguilla)-Vibrio vulnificus interaction in the gills: Role of the RtxA13 toxin.</title>
        <authorList>
            <person name="Callol A."/>
            <person name="Pajuelo D."/>
            <person name="Ebbesson L."/>
            <person name="Teles M."/>
            <person name="MacKenzie S."/>
            <person name="Amaro C."/>
        </authorList>
    </citation>
    <scope>NUCLEOTIDE SEQUENCE</scope>
</reference>
<proteinExistence type="predicted"/>
<accession>A0A0E9T902</accession>
<dbReference type="AlphaFoldDB" id="A0A0E9T902"/>
<dbReference type="EMBL" id="GBXM01058456">
    <property type="protein sequence ID" value="JAH50121.1"/>
    <property type="molecule type" value="Transcribed_RNA"/>
</dbReference>